<evidence type="ECO:0000259" key="1">
    <source>
        <dbReference type="Pfam" id="PF07238"/>
    </source>
</evidence>
<sequence length="145" mass="15623">MSELQRTGANEAERRVAPRVRTLKRARVLFNNRFSTIDCIARNVSATGALLTIDPAVHIPKTFEITIGEGGQIRPAKLVYRREMFAGVHFLDAPAEETAHLGTVEGQAGAGASAEPATDETSVHRIIAAPLPRALAARLPWAVFG</sequence>
<dbReference type="RefSeq" id="WP_209736936.1">
    <property type="nucleotide sequence ID" value="NZ_CP072611.1"/>
</dbReference>
<dbReference type="Pfam" id="PF07238">
    <property type="entry name" value="PilZ"/>
    <property type="match status" value="1"/>
</dbReference>
<proteinExistence type="predicted"/>
<dbReference type="Gene3D" id="2.40.10.220">
    <property type="entry name" value="predicted glycosyltransferase like domains"/>
    <property type="match status" value="1"/>
</dbReference>
<name>A0ABW5CKL7_9HYPH</name>
<keyword evidence="3" id="KW-1185">Reference proteome</keyword>
<dbReference type="SUPFAM" id="SSF141371">
    <property type="entry name" value="PilZ domain-like"/>
    <property type="match status" value="1"/>
</dbReference>
<dbReference type="EMBL" id="JBHUIJ010000008">
    <property type="protein sequence ID" value="MFD2237318.1"/>
    <property type="molecule type" value="Genomic_DNA"/>
</dbReference>
<dbReference type="InterPro" id="IPR009875">
    <property type="entry name" value="PilZ_domain"/>
</dbReference>
<dbReference type="Proteomes" id="UP001597371">
    <property type="component" value="Unassembled WGS sequence"/>
</dbReference>
<evidence type="ECO:0000313" key="2">
    <source>
        <dbReference type="EMBL" id="MFD2237318.1"/>
    </source>
</evidence>
<accession>A0ABW5CKL7</accession>
<gene>
    <name evidence="2" type="ORF">ACFSKQ_07545</name>
</gene>
<reference evidence="3" key="1">
    <citation type="journal article" date="2019" name="Int. J. Syst. Evol. Microbiol.">
        <title>The Global Catalogue of Microorganisms (GCM) 10K type strain sequencing project: providing services to taxonomists for standard genome sequencing and annotation.</title>
        <authorList>
            <consortium name="The Broad Institute Genomics Platform"/>
            <consortium name="The Broad Institute Genome Sequencing Center for Infectious Disease"/>
            <person name="Wu L."/>
            <person name="Ma J."/>
        </authorList>
    </citation>
    <scope>NUCLEOTIDE SEQUENCE [LARGE SCALE GENOMIC DNA]</scope>
    <source>
        <strain evidence="3">ZS-35-S2</strain>
    </source>
</reference>
<protein>
    <submittedName>
        <fullName evidence="2">PilZ domain-containing protein</fullName>
    </submittedName>
</protein>
<comment type="caution">
    <text evidence="2">The sequence shown here is derived from an EMBL/GenBank/DDBJ whole genome shotgun (WGS) entry which is preliminary data.</text>
</comment>
<organism evidence="2 3">
    <name type="scientific">Aureimonas populi</name>
    <dbReference type="NCBI Taxonomy" id="1701758"/>
    <lineage>
        <taxon>Bacteria</taxon>
        <taxon>Pseudomonadati</taxon>
        <taxon>Pseudomonadota</taxon>
        <taxon>Alphaproteobacteria</taxon>
        <taxon>Hyphomicrobiales</taxon>
        <taxon>Aurantimonadaceae</taxon>
        <taxon>Aureimonas</taxon>
    </lineage>
</organism>
<evidence type="ECO:0000313" key="3">
    <source>
        <dbReference type="Proteomes" id="UP001597371"/>
    </source>
</evidence>
<feature type="domain" description="PilZ" evidence="1">
    <location>
        <begin position="13"/>
        <end position="101"/>
    </location>
</feature>